<sequence length="183" mass="18810">MRTNILILSMGTILGCGSALAADDNAVTDGSLTITGEVVAPACTIAPESQSGSVAMEKVSATKLQTLGQESGVKKDIPINLKDCDNTVTSNAAFTFTAEADPAVITAFKNQNSGAGAATNVAVQMYMPDGTTKIMPNTETAQNGITLAATSDQTITFKADYVATGKATAGTVEVATTFHINYY</sequence>
<evidence type="ECO:0000313" key="8">
    <source>
        <dbReference type="Proteomes" id="UP001152651"/>
    </source>
</evidence>
<evidence type="ECO:0000256" key="3">
    <source>
        <dbReference type="ARBA" id="ARBA00022729"/>
    </source>
</evidence>
<comment type="subcellular location">
    <subcellularLocation>
        <location evidence="1">Fimbrium</location>
    </subcellularLocation>
</comment>
<dbReference type="SUPFAM" id="SSF49401">
    <property type="entry name" value="Bacterial adhesins"/>
    <property type="match status" value="1"/>
</dbReference>
<feature type="chain" id="PRO_5046177778" evidence="5">
    <location>
        <begin position="22"/>
        <end position="183"/>
    </location>
</feature>
<protein>
    <submittedName>
        <fullName evidence="7">Type 1 fimbrial protein</fullName>
    </submittedName>
</protein>
<dbReference type="PANTHER" id="PTHR33420:SF3">
    <property type="entry name" value="FIMBRIAL SUBUNIT ELFA"/>
    <property type="match status" value="1"/>
</dbReference>
<accession>A0ABM9F514</accession>
<keyword evidence="3 5" id="KW-0732">Signal</keyword>
<feature type="domain" description="Fimbrial-type adhesion" evidence="6">
    <location>
        <begin position="33"/>
        <end position="182"/>
    </location>
</feature>
<reference evidence="7" key="1">
    <citation type="submission" date="2022-05" db="EMBL/GenBank/DDBJ databases">
        <authorList>
            <person name="Blom J."/>
        </authorList>
    </citation>
    <scope>NUCLEOTIDE SEQUENCE</scope>
    <source>
        <strain evidence="7">Type strain: CPO20170097</strain>
    </source>
</reference>
<evidence type="ECO:0000256" key="2">
    <source>
        <dbReference type="ARBA" id="ARBA00006671"/>
    </source>
</evidence>
<dbReference type="RefSeq" id="WP_253896773.1">
    <property type="nucleotide sequence ID" value="NZ_CALSBS010000001.1"/>
</dbReference>
<evidence type="ECO:0000256" key="1">
    <source>
        <dbReference type="ARBA" id="ARBA00004561"/>
    </source>
</evidence>
<organism evidence="7 8">
    <name type="scientific">Pseudocitrobacter vendiensis</name>
    <dbReference type="NCBI Taxonomy" id="2488306"/>
    <lineage>
        <taxon>Bacteria</taxon>
        <taxon>Pseudomonadati</taxon>
        <taxon>Pseudomonadota</taxon>
        <taxon>Gammaproteobacteria</taxon>
        <taxon>Enterobacterales</taxon>
        <taxon>Enterobacteriaceae</taxon>
        <taxon>Pseudocitrobacter</taxon>
    </lineage>
</organism>
<keyword evidence="4" id="KW-0281">Fimbrium</keyword>
<comment type="caution">
    <text evidence="7">The sequence shown here is derived from an EMBL/GenBank/DDBJ whole genome shotgun (WGS) entry which is preliminary data.</text>
</comment>
<dbReference type="PANTHER" id="PTHR33420">
    <property type="entry name" value="FIMBRIAL SUBUNIT ELFA-RELATED"/>
    <property type="match status" value="1"/>
</dbReference>
<evidence type="ECO:0000256" key="4">
    <source>
        <dbReference type="ARBA" id="ARBA00023263"/>
    </source>
</evidence>
<comment type="similarity">
    <text evidence="2">Belongs to the fimbrial protein family.</text>
</comment>
<keyword evidence="8" id="KW-1185">Reference proteome</keyword>
<dbReference type="InterPro" id="IPR008966">
    <property type="entry name" value="Adhesion_dom_sf"/>
</dbReference>
<name>A0ABM9F514_9ENTR</name>
<dbReference type="Pfam" id="PF00419">
    <property type="entry name" value="Fimbrial"/>
    <property type="match status" value="1"/>
</dbReference>
<proteinExistence type="inferred from homology"/>
<dbReference type="InterPro" id="IPR000259">
    <property type="entry name" value="Adhesion_dom_fimbrial"/>
</dbReference>
<evidence type="ECO:0000256" key="5">
    <source>
        <dbReference type="SAM" id="SignalP"/>
    </source>
</evidence>
<evidence type="ECO:0000313" key="7">
    <source>
        <dbReference type="EMBL" id="CAH6635610.1"/>
    </source>
</evidence>
<dbReference type="Proteomes" id="UP001152651">
    <property type="component" value="Unassembled WGS sequence"/>
</dbReference>
<dbReference type="EMBL" id="CALSBS010000001">
    <property type="protein sequence ID" value="CAH6635610.1"/>
    <property type="molecule type" value="Genomic_DNA"/>
</dbReference>
<dbReference type="Gene3D" id="2.60.40.1090">
    <property type="entry name" value="Fimbrial-type adhesion domain"/>
    <property type="match status" value="1"/>
</dbReference>
<dbReference type="InterPro" id="IPR036937">
    <property type="entry name" value="Adhesion_dom_fimbrial_sf"/>
</dbReference>
<evidence type="ECO:0000259" key="6">
    <source>
        <dbReference type="Pfam" id="PF00419"/>
    </source>
</evidence>
<dbReference type="PROSITE" id="PS51257">
    <property type="entry name" value="PROKAR_LIPOPROTEIN"/>
    <property type="match status" value="1"/>
</dbReference>
<dbReference type="InterPro" id="IPR050263">
    <property type="entry name" value="Bact_Fimbrial_Adh_Pro"/>
</dbReference>
<feature type="signal peptide" evidence="5">
    <location>
        <begin position="1"/>
        <end position="21"/>
    </location>
</feature>
<gene>
    <name evidence="7" type="ORF">FBBNIHIM_02120</name>
</gene>